<feature type="chain" id="PRO_5017482644" description="DUF411 domain-containing protein" evidence="1">
    <location>
        <begin position="23"/>
        <end position="141"/>
    </location>
</feature>
<evidence type="ECO:0008006" key="4">
    <source>
        <dbReference type="Google" id="ProtNLM"/>
    </source>
</evidence>
<reference evidence="2 3" key="1">
    <citation type="submission" date="2018-08" db="EMBL/GenBank/DDBJ databases">
        <title>Henriciella mobilis sp. nov., isolated from seawater.</title>
        <authorList>
            <person name="Cheng H."/>
            <person name="Wu Y.-H."/>
            <person name="Xu X.-W."/>
            <person name="Guo L.-L."/>
        </authorList>
    </citation>
    <scope>NUCLEOTIDE SEQUENCE [LARGE SCALE GENOMIC DNA]</scope>
    <source>
        <strain evidence="2 3">JN25</strain>
    </source>
</reference>
<dbReference type="InterPro" id="IPR036249">
    <property type="entry name" value="Thioredoxin-like_sf"/>
</dbReference>
<keyword evidence="3" id="KW-1185">Reference proteome</keyword>
<protein>
    <recommendedName>
        <fullName evidence="4">DUF411 domain-containing protein</fullName>
    </recommendedName>
</protein>
<dbReference type="RefSeq" id="WP_119377221.1">
    <property type="nucleotide sequence ID" value="NZ_QWFX01000014.1"/>
</dbReference>
<gene>
    <name evidence="2" type="ORF">D1223_14835</name>
</gene>
<proteinExistence type="predicted"/>
<dbReference type="EMBL" id="QWFX01000014">
    <property type="protein sequence ID" value="RIJ27107.1"/>
    <property type="molecule type" value="Genomic_DNA"/>
</dbReference>
<dbReference type="Proteomes" id="UP000266385">
    <property type="component" value="Unassembled WGS sequence"/>
</dbReference>
<sequence length="141" mass="15060">MIRFASLALAALMIPLMALAQAATMYKTPWCGCCLGHAKYLEDHGFEVEIVELQPDALNELKAERGIPARQGGCHTLIVEGYVVEGHVPVEAIETLLEERPDITGLSLPGMPAGSPGMGGEKSAPFKIEVIGTPGKIFMEV</sequence>
<evidence type="ECO:0000256" key="1">
    <source>
        <dbReference type="SAM" id="SignalP"/>
    </source>
</evidence>
<dbReference type="AlphaFoldDB" id="A0A399RAV5"/>
<dbReference type="Pfam" id="PF04214">
    <property type="entry name" value="DUF411"/>
    <property type="match status" value="1"/>
</dbReference>
<dbReference type="InterPro" id="IPR007332">
    <property type="entry name" value="DUF411"/>
</dbReference>
<organism evidence="2 3">
    <name type="scientific">Henriciella mobilis</name>
    <dbReference type="NCBI Taxonomy" id="2305467"/>
    <lineage>
        <taxon>Bacteria</taxon>
        <taxon>Pseudomonadati</taxon>
        <taxon>Pseudomonadota</taxon>
        <taxon>Alphaproteobacteria</taxon>
        <taxon>Hyphomonadales</taxon>
        <taxon>Hyphomonadaceae</taxon>
        <taxon>Henriciella</taxon>
    </lineage>
</organism>
<feature type="signal peptide" evidence="1">
    <location>
        <begin position="1"/>
        <end position="22"/>
    </location>
</feature>
<evidence type="ECO:0000313" key="3">
    <source>
        <dbReference type="Proteomes" id="UP000266385"/>
    </source>
</evidence>
<dbReference type="OrthoDB" id="14727at2"/>
<keyword evidence="1" id="KW-0732">Signal</keyword>
<dbReference type="SUPFAM" id="SSF52833">
    <property type="entry name" value="Thioredoxin-like"/>
    <property type="match status" value="1"/>
</dbReference>
<comment type="caution">
    <text evidence="2">The sequence shown here is derived from an EMBL/GenBank/DDBJ whole genome shotgun (WGS) entry which is preliminary data.</text>
</comment>
<evidence type="ECO:0000313" key="2">
    <source>
        <dbReference type="EMBL" id="RIJ27107.1"/>
    </source>
</evidence>
<name>A0A399RAV5_9PROT</name>
<accession>A0A399RAV5</accession>